<sequence length="65" mass="7360">MVCLFSVKPHTYDEASERWPCRPGSCRGGLPQDPPLSPILFTLYLATMVKKDLSIDLRKARSRIP</sequence>
<evidence type="ECO:0008006" key="3">
    <source>
        <dbReference type="Google" id="ProtNLM"/>
    </source>
</evidence>
<accession>A0AA40BDB8</accession>
<protein>
    <recommendedName>
        <fullName evidence="3">Reverse transcriptase</fullName>
    </recommendedName>
</protein>
<evidence type="ECO:0000313" key="1">
    <source>
        <dbReference type="EMBL" id="KAK0732086.1"/>
    </source>
</evidence>
<proteinExistence type="predicted"/>
<keyword evidence="2" id="KW-1185">Reference proteome</keyword>
<evidence type="ECO:0000313" key="2">
    <source>
        <dbReference type="Proteomes" id="UP001172102"/>
    </source>
</evidence>
<dbReference type="AlphaFoldDB" id="A0AA40BDB8"/>
<dbReference type="Proteomes" id="UP001172102">
    <property type="component" value="Unassembled WGS sequence"/>
</dbReference>
<comment type="caution">
    <text evidence="1">The sequence shown here is derived from an EMBL/GenBank/DDBJ whole genome shotgun (WGS) entry which is preliminary data.</text>
</comment>
<reference evidence="1" key="1">
    <citation type="submission" date="2023-06" db="EMBL/GenBank/DDBJ databases">
        <title>Genome-scale phylogeny and comparative genomics of the fungal order Sordariales.</title>
        <authorList>
            <consortium name="Lawrence Berkeley National Laboratory"/>
            <person name="Hensen N."/>
            <person name="Bonometti L."/>
            <person name="Westerberg I."/>
            <person name="Brannstrom I.O."/>
            <person name="Guillou S."/>
            <person name="Cros-Aarteil S."/>
            <person name="Calhoun S."/>
            <person name="Haridas S."/>
            <person name="Kuo A."/>
            <person name="Mondo S."/>
            <person name="Pangilinan J."/>
            <person name="Riley R."/>
            <person name="Labutti K."/>
            <person name="Andreopoulos B."/>
            <person name="Lipzen A."/>
            <person name="Chen C."/>
            <person name="Yanf M."/>
            <person name="Daum C."/>
            <person name="Ng V."/>
            <person name="Clum A."/>
            <person name="Steindorff A."/>
            <person name="Ohm R."/>
            <person name="Martin F."/>
            <person name="Silar P."/>
            <person name="Natvig D."/>
            <person name="Lalanne C."/>
            <person name="Gautier V."/>
            <person name="Ament-Velasquez S.L."/>
            <person name="Kruys A."/>
            <person name="Hutchinson M.I."/>
            <person name="Powell A.J."/>
            <person name="Barry K."/>
            <person name="Miller A.N."/>
            <person name="Grigoriev I.V."/>
            <person name="Debuchy R."/>
            <person name="Gladieux P."/>
            <person name="Thoren M.H."/>
            <person name="Johannesson H."/>
        </authorList>
    </citation>
    <scope>NUCLEOTIDE SEQUENCE</scope>
    <source>
        <strain evidence="1">SMH4607-1</strain>
    </source>
</reference>
<dbReference type="EMBL" id="JAUKUA010000001">
    <property type="protein sequence ID" value="KAK0732086.1"/>
    <property type="molecule type" value="Genomic_DNA"/>
</dbReference>
<organism evidence="1 2">
    <name type="scientific">Lasiosphaeris hirsuta</name>
    <dbReference type="NCBI Taxonomy" id="260670"/>
    <lineage>
        <taxon>Eukaryota</taxon>
        <taxon>Fungi</taxon>
        <taxon>Dikarya</taxon>
        <taxon>Ascomycota</taxon>
        <taxon>Pezizomycotina</taxon>
        <taxon>Sordariomycetes</taxon>
        <taxon>Sordariomycetidae</taxon>
        <taxon>Sordariales</taxon>
        <taxon>Lasiosphaeriaceae</taxon>
        <taxon>Lasiosphaeris</taxon>
    </lineage>
</organism>
<gene>
    <name evidence="1" type="ORF">B0H67DRAFT_566655</name>
</gene>
<name>A0AA40BDB8_9PEZI</name>